<evidence type="ECO:0008006" key="5">
    <source>
        <dbReference type="Google" id="ProtNLM"/>
    </source>
</evidence>
<accession>A0A835XUF9</accession>
<dbReference type="InterPro" id="IPR050600">
    <property type="entry name" value="SETD3_SETD6_MTase"/>
</dbReference>
<organism evidence="3 4">
    <name type="scientific">Edaphochlamys debaryana</name>
    <dbReference type="NCBI Taxonomy" id="47281"/>
    <lineage>
        <taxon>Eukaryota</taxon>
        <taxon>Viridiplantae</taxon>
        <taxon>Chlorophyta</taxon>
        <taxon>core chlorophytes</taxon>
        <taxon>Chlorophyceae</taxon>
        <taxon>CS clade</taxon>
        <taxon>Chlamydomonadales</taxon>
        <taxon>Chlamydomonadales incertae sedis</taxon>
        <taxon>Edaphochlamys</taxon>
    </lineage>
</organism>
<comment type="caution">
    <text evidence="3">The sequence shown here is derived from an EMBL/GenBank/DDBJ whole genome shotgun (WGS) entry which is preliminary data.</text>
</comment>
<dbReference type="InterPro" id="IPR046341">
    <property type="entry name" value="SET_dom_sf"/>
</dbReference>
<dbReference type="OrthoDB" id="544362at2759"/>
<dbReference type="SUPFAM" id="SSF82199">
    <property type="entry name" value="SET domain"/>
    <property type="match status" value="1"/>
</dbReference>
<keyword evidence="2" id="KW-1133">Transmembrane helix</keyword>
<sequence length="650" mass="69054">MSSTPEKKQGSGGDGVGAQQQAGPKEPERGVRLGLLLFSAGIAALITALVVPLADPKSLELFAQHPLGAAVFNATDAATRAFARLLTGSGKARPPSIAEFYPLPLDPATAAALASAPEAESEIPELDWGHHDVWRLQQENVSAPFYTSADIDRLLHWCSESSSSGSGAGVSSQRRYERLARWVTAHGGDVSGLEPGVDEHGVRGLQATRDFAAGEYVLSVPLRLGLSIASFRGARLAAGPTNGWRSVEDGDLFLDALALAYEVAVHGDRSPWADYICLMPRTYGGLPVHASTPSDAALLQRLPGLRRLAAKRRAQLSLFGERLARGAVEALPGGRAAMSALSKAGGTNGTSAWFPLWHWAYAAAKTRAVTLSAGELRQGGGAAPGDEAGLPFRLPLSMLDWVQEFGVLLPILDLANHAFDAAGANAAYQLLATSDGKGLAATLMALRPIARGEAVVFDYVSAAEAEAGPACTDRWLIEYGFVPETEEAVRQCDTFEITPVSLAAAVKAVCGKVAPDADLIAGIERRLAAAAAQGLPPRLEVVVRTPLWDEQEAGTEFHVRQKWMVTKWIDVAVDEFFGKHGRYCDPNVMLQALLYARLEELKGLEEEARAGSDREDGRELRAGVAAVAAAAQKAVQRAIEEGKDVFPDRL</sequence>
<dbReference type="GO" id="GO:0016279">
    <property type="term" value="F:protein-lysine N-methyltransferase activity"/>
    <property type="evidence" value="ECO:0007669"/>
    <property type="project" value="TreeGrafter"/>
</dbReference>
<reference evidence="3" key="1">
    <citation type="journal article" date="2020" name="bioRxiv">
        <title>Comparative genomics of Chlamydomonas.</title>
        <authorList>
            <person name="Craig R.J."/>
            <person name="Hasan A.R."/>
            <person name="Ness R.W."/>
            <person name="Keightley P.D."/>
        </authorList>
    </citation>
    <scope>NUCLEOTIDE SEQUENCE</scope>
    <source>
        <strain evidence="3">CCAP 11/70</strain>
    </source>
</reference>
<evidence type="ECO:0000256" key="1">
    <source>
        <dbReference type="SAM" id="MobiDB-lite"/>
    </source>
</evidence>
<evidence type="ECO:0000313" key="4">
    <source>
        <dbReference type="Proteomes" id="UP000612055"/>
    </source>
</evidence>
<protein>
    <recommendedName>
        <fullName evidence="5">SET domain-containing protein</fullName>
    </recommendedName>
</protein>
<keyword evidence="4" id="KW-1185">Reference proteome</keyword>
<dbReference type="PANTHER" id="PTHR13271:SF140">
    <property type="entry name" value="SET DOMAIN-CONTAINING PROTEIN"/>
    <property type="match status" value="1"/>
</dbReference>
<dbReference type="AlphaFoldDB" id="A0A835XUF9"/>
<dbReference type="Proteomes" id="UP000612055">
    <property type="component" value="Unassembled WGS sequence"/>
</dbReference>
<dbReference type="CDD" id="cd10527">
    <property type="entry name" value="SET_LSMT"/>
    <property type="match status" value="1"/>
</dbReference>
<dbReference type="Gene3D" id="3.90.1410.10">
    <property type="entry name" value="set domain protein methyltransferase, domain 1"/>
    <property type="match status" value="1"/>
</dbReference>
<feature type="transmembrane region" description="Helical" evidence="2">
    <location>
        <begin position="33"/>
        <end position="54"/>
    </location>
</feature>
<proteinExistence type="predicted"/>
<evidence type="ECO:0000256" key="2">
    <source>
        <dbReference type="SAM" id="Phobius"/>
    </source>
</evidence>
<feature type="region of interest" description="Disordered" evidence="1">
    <location>
        <begin position="1"/>
        <end position="25"/>
    </location>
</feature>
<name>A0A835XUF9_9CHLO</name>
<evidence type="ECO:0000313" key="3">
    <source>
        <dbReference type="EMBL" id="KAG2489945.1"/>
    </source>
</evidence>
<keyword evidence="2" id="KW-0472">Membrane</keyword>
<keyword evidence="2" id="KW-0812">Transmembrane</keyword>
<dbReference type="PANTHER" id="PTHR13271">
    <property type="entry name" value="UNCHARACTERIZED PUTATIVE METHYLTRANSFERASE"/>
    <property type="match status" value="1"/>
</dbReference>
<dbReference type="EMBL" id="JAEHOE010000067">
    <property type="protein sequence ID" value="KAG2489945.1"/>
    <property type="molecule type" value="Genomic_DNA"/>
</dbReference>
<gene>
    <name evidence="3" type="ORF">HYH03_011576</name>
</gene>